<accession>A0A2S2QTS5</accession>
<proteinExistence type="predicted"/>
<organism evidence="1">
    <name type="scientific">Sipha flava</name>
    <name type="common">yellow sugarcane aphid</name>
    <dbReference type="NCBI Taxonomy" id="143950"/>
    <lineage>
        <taxon>Eukaryota</taxon>
        <taxon>Metazoa</taxon>
        <taxon>Ecdysozoa</taxon>
        <taxon>Arthropoda</taxon>
        <taxon>Hexapoda</taxon>
        <taxon>Insecta</taxon>
        <taxon>Pterygota</taxon>
        <taxon>Neoptera</taxon>
        <taxon>Paraneoptera</taxon>
        <taxon>Hemiptera</taxon>
        <taxon>Sternorrhyncha</taxon>
        <taxon>Aphidomorpha</taxon>
        <taxon>Aphidoidea</taxon>
        <taxon>Aphididae</taxon>
        <taxon>Sipha</taxon>
    </lineage>
</organism>
<sequence>MVETRYLRLRRSHLVYKTREDFENISARRLNEVDHRSHLLCWTIPRRKLNINASPAHRRFSVLDEFKSEKLGGAHLHYECLRSHRHITRQRGRTTTGTDTTAELVFGGR</sequence>
<reference evidence="1" key="1">
    <citation type="submission" date="2018-04" db="EMBL/GenBank/DDBJ databases">
        <title>Transcriptome assembly of Sipha flava.</title>
        <authorList>
            <person name="Scully E.D."/>
            <person name="Geib S.M."/>
            <person name="Palmer N.A."/>
            <person name="Koch K."/>
            <person name="Bradshaw J."/>
            <person name="Heng-Moss T."/>
            <person name="Sarath G."/>
        </authorList>
    </citation>
    <scope>NUCLEOTIDE SEQUENCE</scope>
</reference>
<dbReference type="AlphaFoldDB" id="A0A2S2QTS5"/>
<name>A0A2S2QTS5_9HEMI</name>
<gene>
    <name evidence="1" type="ORF">g.144321</name>
</gene>
<protein>
    <submittedName>
        <fullName evidence="1">Uncharacterized protein</fullName>
    </submittedName>
</protein>
<evidence type="ECO:0000313" key="1">
    <source>
        <dbReference type="EMBL" id="MBY81124.1"/>
    </source>
</evidence>
<dbReference type="EMBL" id="GGMS01011921">
    <property type="protein sequence ID" value="MBY81124.1"/>
    <property type="molecule type" value="Transcribed_RNA"/>
</dbReference>